<dbReference type="InterPro" id="IPR023214">
    <property type="entry name" value="HAD_sf"/>
</dbReference>
<dbReference type="GO" id="GO:0006281">
    <property type="term" value="P:DNA repair"/>
    <property type="evidence" value="ECO:0007669"/>
    <property type="project" value="TreeGrafter"/>
</dbReference>
<dbReference type="PANTHER" id="PTHR43434:SF1">
    <property type="entry name" value="PHOSPHOGLYCOLATE PHOSPHATASE"/>
    <property type="match status" value="1"/>
</dbReference>
<dbReference type="PANTHER" id="PTHR43434">
    <property type="entry name" value="PHOSPHOGLYCOLATE PHOSPHATASE"/>
    <property type="match status" value="1"/>
</dbReference>
<dbReference type="GO" id="GO:0008967">
    <property type="term" value="F:phosphoglycolate phosphatase activity"/>
    <property type="evidence" value="ECO:0007669"/>
    <property type="project" value="TreeGrafter"/>
</dbReference>
<accession>A0A9D2D480</accession>
<proteinExistence type="predicted"/>
<dbReference type="AlphaFoldDB" id="A0A9D2D480"/>
<protein>
    <submittedName>
        <fullName evidence="1">HAD hydrolase-like protein</fullName>
    </submittedName>
</protein>
<dbReference type="SFLD" id="SFLDS00003">
    <property type="entry name" value="Haloacid_Dehalogenase"/>
    <property type="match status" value="1"/>
</dbReference>
<dbReference type="SFLD" id="SFLDG01129">
    <property type="entry name" value="C1.5:_HAD__Beta-PGM__Phosphata"/>
    <property type="match status" value="1"/>
</dbReference>
<sequence>MKWHRNNVTLFFDYDGTIHESLGIYAPAFRLAQKHLIRLGLAPDTPYSDQEISRWLGCSTKEMWDSFLPDLPDGYKKQAGNLIGDEMLRLTRQGGAVLYPGAPDVLSVLKNSGFHLVFLSNCKHSYMEAHRDVFHLDRYFEAFYCIEDFPVITKTQLYEKVEKNHPGAHVIIGDRKHDMEIAKTFHLPSVGCFYGYGTEEELHMASCTIQAIDELIPLFAVTGSFRQNFRKDL</sequence>
<gene>
    <name evidence="1" type="ORF">IAA08_09765</name>
</gene>
<dbReference type="InterPro" id="IPR050155">
    <property type="entry name" value="HAD-like_hydrolase_sf"/>
</dbReference>
<evidence type="ECO:0000313" key="1">
    <source>
        <dbReference type="EMBL" id="HIZ08209.1"/>
    </source>
</evidence>
<reference evidence="1" key="2">
    <citation type="submission" date="2021-04" db="EMBL/GenBank/DDBJ databases">
        <authorList>
            <person name="Gilroy R."/>
        </authorList>
    </citation>
    <scope>NUCLEOTIDE SEQUENCE</scope>
    <source>
        <strain evidence="1">CHK192-9172</strain>
    </source>
</reference>
<dbReference type="InterPro" id="IPR023198">
    <property type="entry name" value="PGP-like_dom2"/>
</dbReference>
<dbReference type="Gene3D" id="3.40.50.1000">
    <property type="entry name" value="HAD superfamily/HAD-like"/>
    <property type="match status" value="1"/>
</dbReference>
<dbReference type="InterPro" id="IPR041492">
    <property type="entry name" value="HAD_2"/>
</dbReference>
<keyword evidence="1" id="KW-0378">Hydrolase</keyword>
<dbReference type="SUPFAM" id="SSF56784">
    <property type="entry name" value="HAD-like"/>
    <property type="match status" value="1"/>
</dbReference>
<dbReference type="Proteomes" id="UP000824024">
    <property type="component" value="Unassembled WGS sequence"/>
</dbReference>
<organism evidence="1 2">
    <name type="scientific">Candidatus Eubacterium avistercoris</name>
    <dbReference type="NCBI Taxonomy" id="2838567"/>
    <lineage>
        <taxon>Bacteria</taxon>
        <taxon>Bacillati</taxon>
        <taxon>Bacillota</taxon>
        <taxon>Clostridia</taxon>
        <taxon>Eubacteriales</taxon>
        <taxon>Eubacteriaceae</taxon>
        <taxon>Eubacterium</taxon>
    </lineage>
</organism>
<name>A0A9D2D480_9FIRM</name>
<dbReference type="Pfam" id="PF13419">
    <property type="entry name" value="HAD_2"/>
    <property type="match status" value="1"/>
</dbReference>
<dbReference type="EMBL" id="DXCH01000267">
    <property type="protein sequence ID" value="HIZ08209.1"/>
    <property type="molecule type" value="Genomic_DNA"/>
</dbReference>
<comment type="caution">
    <text evidence="1">The sequence shown here is derived from an EMBL/GenBank/DDBJ whole genome shotgun (WGS) entry which is preliminary data.</text>
</comment>
<reference evidence="1" key="1">
    <citation type="journal article" date="2021" name="PeerJ">
        <title>Extensive microbial diversity within the chicken gut microbiome revealed by metagenomics and culture.</title>
        <authorList>
            <person name="Gilroy R."/>
            <person name="Ravi A."/>
            <person name="Getino M."/>
            <person name="Pursley I."/>
            <person name="Horton D.L."/>
            <person name="Alikhan N.F."/>
            <person name="Baker D."/>
            <person name="Gharbi K."/>
            <person name="Hall N."/>
            <person name="Watson M."/>
            <person name="Adriaenssens E.M."/>
            <person name="Foster-Nyarko E."/>
            <person name="Jarju S."/>
            <person name="Secka A."/>
            <person name="Antonio M."/>
            <person name="Oren A."/>
            <person name="Chaudhuri R.R."/>
            <person name="La Ragione R."/>
            <person name="Hildebrand F."/>
            <person name="Pallen M.J."/>
        </authorList>
    </citation>
    <scope>NUCLEOTIDE SEQUENCE</scope>
    <source>
        <strain evidence="1">CHK192-9172</strain>
    </source>
</reference>
<dbReference type="Gene3D" id="1.10.150.240">
    <property type="entry name" value="Putative phosphatase, domain 2"/>
    <property type="match status" value="1"/>
</dbReference>
<dbReference type="InterPro" id="IPR036412">
    <property type="entry name" value="HAD-like_sf"/>
</dbReference>
<evidence type="ECO:0000313" key="2">
    <source>
        <dbReference type="Proteomes" id="UP000824024"/>
    </source>
</evidence>